<keyword evidence="1" id="KW-0378">Hydrolase</keyword>
<dbReference type="Proteomes" id="UP000646365">
    <property type="component" value="Unassembled WGS sequence"/>
</dbReference>
<dbReference type="Gene3D" id="3.40.50.1820">
    <property type="entry name" value="alpha/beta hydrolase"/>
    <property type="match status" value="1"/>
</dbReference>
<dbReference type="InterPro" id="IPR050261">
    <property type="entry name" value="FrsA_esterase"/>
</dbReference>
<sequence length="272" mass="28871">MAGPEEVTDRAQLWWVPVRPYIDSDATFLLETMVYRPPGPGPFPLVTINHGLPADKWSLRAVKPAFAAAAHWWVARGYAVAVPLRRGVGRSQGDFVEASDDCSTEDLVQLAYVGALDLRGVVDYLARQPFVDPHSIVIVGQSASGFSGLALAADPPAGVAALIAFAPGVGGYGNGEICGGTEALIEAARQLGQRGKLPELWLYAQNDRWFGAIGEQMFYAYRSGALAPIRFVSLPPFGADGHSTLYQADPGFWGPAVSDFLKTIPALSGAGG</sequence>
<dbReference type="SUPFAM" id="SSF53474">
    <property type="entry name" value="alpha/beta-Hydrolases"/>
    <property type="match status" value="1"/>
</dbReference>
<dbReference type="RefSeq" id="WP_189045028.1">
    <property type="nucleotide sequence ID" value="NZ_BMJQ01000004.1"/>
</dbReference>
<reference evidence="3" key="2">
    <citation type="submission" date="2020-09" db="EMBL/GenBank/DDBJ databases">
        <authorList>
            <person name="Sun Q."/>
            <person name="Zhou Y."/>
        </authorList>
    </citation>
    <scope>NUCLEOTIDE SEQUENCE</scope>
    <source>
        <strain evidence="3">CGMCC 1.15725</strain>
    </source>
</reference>
<organism evidence="3 4">
    <name type="scientific">Aliidongia dinghuensis</name>
    <dbReference type="NCBI Taxonomy" id="1867774"/>
    <lineage>
        <taxon>Bacteria</taxon>
        <taxon>Pseudomonadati</taxon>
        <taxon>Pseudomonadota</taxon>
        <taxon>Alphaproteobacteria</taxon>
        <taxon>Rhodospirillales</taxon>
        <taxon>Dongiaceae</taxon>
        <taxon>Aliidongia</taxon>
    </lineage>
</organism>
<evidence type="ECO:0000259" key="2">
    <source>
        <dbReference type="Pfam" id="PF02129"/>
    </source>
</evidence>
<dbReference type="PANTHER" id="PTHR22946">
    <property type="entry name" value="DIENELACTONE HYDROLASE DOMAIN-CONTAINING PROTEIN-RELATED"/>
    <property type="match status" value="1"/>
</dbReference>
<evidence type="ECO:0000313" key="3">
    <source>
        <dbReference type="EMBL" id="GGF13850.1"/>
    </source>
</evidence>
<dbReference type="EMBL" id="BMJQ01000004">
    <property type="protein sequence ID" value="GGF13850.1"/>
    <property type="molecule type" value="Genomic_DNA"/>
</dbReference>
<accession>A0A8J2YST6</accession>
<dbReference type="GO" id="GO:0052689">
    <property type="term" value="F:carboxylic ester hydrolase activity"/>
    <property type="evidence" value="ECO:0007669"/>
    <property type="project" value="UniProtKB-ARBA"/>
</dbReference>
<dbReference type="Pfam" id="PF02129">
    <property type="entry name" value="Peptidase_S15"/>
    <property type="match status" value="1"/>
</dbReference>
<proteinExistence type="predicted"/>
<keyword evidence="4" id="KW-1185">Reference proteome</keyword>
<dbReference type="PANTHER" id="PTHR22946:SF9">
    <property type="entry name" value="POLYKETIDE TRANSFERASE AF380"/>
    <property type="match status" value="1"/>
</dbReference>
<evidence type="ECO:0000313" key="4">
    <source>
        <dbReference type="Proteomes" id="UP000646365"/>
    </source>
</evidence>
<reference evidence="3" key="1">
    <citation type="journal article" date="2014" name="Int. J. Syst. Evol. Microbiol.">
        <title>Complete genome sequence of Corynebacterium casei LMG S-19264T (=DSM 44701T), isolated from a smear-ripened cheese.</title>
        <authorList>
            <consortium name="US DOE Joint Genome Institute (JGI-PGF)"/>
            <person name="Walter F."/>
            <person name="Albersmeier A."/>
            <person name="Kalinowski J."/>
            <person name="Ruckert C."/>
        </authorList>
    </citation>
    <scope>NUCLEOTIDE SEQUENCE</scope>
    <source>
        <strain evidence="3">CGMCC 1.15725</strain>
    </source>
</reference>
<dbReference type="AlphaFoldDB" id="A0A8J2YST6"/>
<feature type="domain" description="Xaa-Pro dipeptidyl-peptidase-like" evidence="2">
    <location>
        <begin position="29"/>
        <end position="174"/>
    </location>
</feature>
<evidence type="ECO:0000256" key="1">
    <source>
        <dbReference type="ARBA" id="ARBA00022801"/>
    </source>
</evidence>
<gene>
    <name evidence="3" type="ORF">GCM10011611_19470</name>
</gene>
<comment type="caution">
    <text evidence="3">The sequence shown here is derived from an EMBL/GenBank/DDBJ whole genome shotgun (WGS) entry which is preliminary data.</text>
</comment>
<dbReference type="InterPro" id="IPR000383">
    <property type="entry name" value="Xaa-Pro-like_dom"/>
</dbReference>
<protein>
    <recommendedName>
        <fullName evidence="2">Xaa-Pro dipeptidyl-peptidase-like domain-containing protein</fullName>
    </recommendedName>
</protein>
<name>A0A8J2YST6_9PROT</name>
<dbReference type="InterPro" id="IPR029058">
    <property type="entry name" value="AB_hydrolase_fold"/>
</dbReference>